<proteinExistence type="predicted"/>
<evidence type="ECO:0000256" key="6">
    <source>
        <dbReference type="ARBA" id="ARBA00022824"/>
    </source>
</evidence>
<keyword evidence="4" id="KW-0479">Metal-binding</keyword>
<sequence length="212" mass="24451">MFLCSLTGKPRRHLTFRTPNTEMVRVRRSASENECPICMDPARFALETNCGHVYCARCIIQNWQTNFTTTPMLCPYCRQEIILLLPCFAEGEVMASDVPLVEEREQVVAQVQEYNRMYSEHPRSWYGQLQDLPTILRHVWAELFTWRGILMAFKLRVILSVVMAVLYVVSPIDLIPEAFLGLLGLADDVVVIIIILIQVSIVYRTVVANRDW</sequence>
<keyword evidence="16" id="KW-1185">Reference proteome</keyword>
<evidence type="ECO:0000256" key="11">
    <source>
        <dbReference type="ARBA" id="ARBA00031107"/>
    </source>
</evidence>
<dbReference type="Gene3D" id="3.30.40.10">
    <property type="entry name" value="Zinc/RING finger domain, C3HC4 (zinc finger)"/>
    <property type="match status" value="1"/>
</dbReference>
<dbReference type="AlphaFoldDB" id="A0A8J4XSV1"/>
<dbReference type="EMBL" id="JACEEZ010020840">
    <property type="protein sequence ID" value="KAG0714053.1"/>
    <property type="molecule type" value="Genomic_DNA"/>
</dbReference>
<evidence type="ECO:0000256" key="8">
    <source>
        <dbReference type="ARBA" id="ARBA00022989"/>
    </source>
</evidence>
<evidence type="ECO:0000256" key="2">
    <source>
        <dbReference type="ARBA" id="ARBA00014068"/>
    </source>
</evidence>
<reference evidence="15" key="1">
    <citation type="submission" date="2020-07" db="EMBL/GenBank/DDBJ databases">
        <title>The High-quality genome of the commercially important snow crab, Chionoecetes opilio.</title>
        <authorList>
            <person name="Jeong J.-H."/>
            <person name="Ryu S."/>
        </authorList>
    </citation>
    <scope>NUCLEOTIDE SEQUENCE</scope>
    <source>
        <strain evidence="15">MADBK_172401_WGS</strain>
        <tissue evidence="15">Digestive gland</tissue>
    </source>
</reference>
<evidence type="ECO:0000313" key="16">
    <source>
        <dbReference type="Proteomes" id="UP000770661"/>
    </source>
</evidence>
<dbReference type="InterPro" id="IPR001841">
    <property type="entry name" value="Znf_RING"/>
</dbReference>
<dbReference type="SUPFAM" id="SSF57850">
    <property type="entry name" value="RING/U-box"/>
    <property type="match status" value="1"/>
</dbReference>
<evidence type="ECO:0000256" key="5">
    <source>
        <dbReference type="ARBA" id="ARBA00022771"/>
    </source>
</evidence>
<keyword evidence="6" id="KW-0256">Endoplasmic reticulum</keyword>
<dbReference type="Proteomes" id="UP000770661">
    <property type="component" value="Unassembled WGS sequence"/>
</dbReference>
<evidence type="ECO:0000256" key="12">
    <source>
        <dbReference type="PROSITE-ProRule" id="PRU00175"/>
    </source>
</evidence>
<dbReference type="InterPro" id="IPR017907">
    <property type="entry name" value="Znf_RING_CS"/>
</dbReference>
<dbReference type="Pfam" id="PF13445">
    <property type="entry name" value="zf-RING_UBOX"/>
    <property type="match status" value="1"/>
</dbReference>
<organism evidence="15 16">
    <name type="scientific">Chionoecetes opilio</name>
    <name type="common">Atlantic snow crab</name>
    <name type="synonym">Cancer opilio</name>
    <dbReference type="NCBI Taxonomy" id="41210"/>
    <lineage>
        <taxon>Eukaryota</taxon>
        <taxon>Metazoa</taxon>
        <taxon>Ecdysozoa</taxon>
        <taxon>Arthropoda</taxon>
        <taxon>Crustacea</taxon>
        <taxon>Multicrustacea</taxon>
        <taxon>Malacostraca</taxon>
        <taxon>Eumalacostraca</taxon>
        <taxon>Eucarida</taxon>
        <taxon>Decapoda</taxon>
        <taxon>Pleocyemata</taxon>
        <taxon>Brachyura</taxon>
        <taxon>Eubrachyura</taxon>
        <taxon>Majoidea</taxon>
        <taxon>Majidae</taxon>
        <taxon>Chionoecetes</taxon>
    </lineage>
</organism>
<dbReference type="InterPro" id="IPR038896">
    <property type="entry name" value="RNF170"/>
</dbReference>
<dbReference type="InterPro" id="IPR013083">
    <property type="entry name" value="Znf_RING/FYVE/PHD"/>
</dbReference>
<dbReference type="PANTHER" id="PTHR22894">
    <property type="entry name" value="RING-TYPE DOMAIN-CONTAINING PROTEIN"/>
    <property type="match status" value="1"/>
</dbReference>
<gene>
    <name evidence="15" type="primary">RNF170</name>
    <name evidence="15" type="ORF">GWK47_014862</name>
</gene>
<feature type="transmembrane region" description="Helical" evidence="13">
    <location>
        <begin position="153"/>
        <end position="172"/>
    </location>
</feature>
<keyword evidence="5 12" id="KW-0863">Zinc-finger</keyword>
<comment type="caution">
    <text evidence="15">The sequence shown here is derived from an EMBL/GenBank/DDBJ whole genome shotgun (WGS) entry which is preliminary data.</text>
</comment>
<dbReference type="OrthoDB" id="9049620at2759"/>
<evidence type="ECO:0000259" key="14">
    <source>
        <dbReference type="PROSITE" id="PS50089"/>
    </source>
</evidence>
<evidence type="ECO:0000256" key="4">
    <source>
        <dbReference type="ARBA" id="ARBA00022723"/>
    </source>
</evidence>
<dbReference type="PANTHER" id="PTHR22894:SF5">
    <property type="entry name" value="RING-TYPE DOMAIN-CONTAINING PROTEIN"/>
    <property type="match status" value="1"/>
</dbReference>
<protein>
    <recommendedName>
        <fullName evidence="2">E3 ubiquitin-protein ligase RNF170</fullName>
    </recommendedName>
    <alternativeName>
        <fullName evidence="11">RING finger protein 170</fullName>
    </alternativeName>
    <alternativeName>
        <fullName evidence="10">RING-type E3 ubiquitin transferase RNF170</fullName>
    </alternativeName>
</protein>
<evidence type="ECO:0000256" key="1">
    <source>
        <dbReference type="ARBA" id="ARBA00004477"/>
    </source>
</evidence>
<name>A0A8J4XSV1_CHIOP</name>
<feature type="transmembrane region" description="Helical" evidence="13">
    <location>
        <begin position="178"/>
        <end position="203"/>
    </location>
</feature>
<dbReference type="PROSITE" id="PS00518">
    <property type="entry name" value="ZF_RING_1"/>
    <property type="match status" value="1"/>
</dbReference>
<dbReference type="PROSITE" id="PS50089">
    <property type="entry name" value="ZF_RING_2"/>
    <property type="match status" value="1"/>
</dbReference>
<dbReference type="InterPro" id="IPR010652">
    <property type="entry name" value="DUF1232"/>
</dbReference>
<evidence type="ECO:0000256" key="13">
    <source>
        <dbReference type="SAM" id="Phobius"/>
    </source>
</evidence>
<keyword evidence="9 13" id="KW-0472">Membrane</keyword>
<evidence type="ECO:0000313" key="15">
    <source>
        <dbReference type="EMBL" id="KAG0714053.1"/>
    </source>
</evidence>
<dbReference type="GO" id="GO:0005789">
    <property type="term" value="C:endoplasmic reticulum membrane"/>
    <property type="evidence" value="ECO:0007669"/>
    <property type="project" value="UniProtKB-SubCell"/>
</dbReference>
<dbReference type="Pfam" id="PF06803">
    <property type="entry name" value="DUF1232"/>
    <property type="match status" value="1"/>
</dbReference>
<evidence type="ECO:0000256" key="7">
    <source>
        <dbReference type="ARBA" id="ARBA00022833"/>
    </source>
</evidence>
<dbReference type="InterPro" id="IPR027370">
    <property type="entry name" value="Znf-RING_euk"/>
</dbReference>
<feature type="domain" description="RING-type" evidence="14">
    <location>
        <begin position="35"/>
        <end position="78"/>
    </location>
</feature>
<keyword evidence="7" id="KW-0862">Zinc</keyword>
<evidence type="ECO:0000256" key="9">
    <source>
        <dbReference type="ARBA" id="ARBA00023136"/>
    </source>
</evidence>
<evidence type="ECO:0000256" key="10">
    <source>
        <dbReference type="ARBA" id="ARBA00030110"/>
    </source>
</evidence>
<keyword evidence="3 13" id="KW-0812">Transmembrane</keyword>
<comment type="subcellular location">
    <subcellularLocation>
        <location evidence="1">Endoplasmic reticulum membrane</location>
        <topology evidence="1">Multi-pass membrane protein</topology>
    </subcellularLocation>
</comment>
<dbReference type="GO" id="GO:0008270">
    <property type="term" value="F:zinc ion binding"/>
    <property type="evidence" value="ECO:0007669"/>
    <property type="project" value="UniProtKB-KW"/>
</dbReference>
<keyword evidence="8 13" id="KW-1133">Transmembrane helix</keyword>
<dbReference type="SMART" id="SM00184">
    <property type="entry name" value="RING"/>
    <property type="match status" value="1"/>
</dbReference>
<dbReference type="GO" id="GO:0061630">
    <property type="term" value="F:ubiquitin protein ligase activity"/>
    <property type="evidence" value="ECO:0007669"/>
    <property type="project" value="InterPro"/>
</dbReference>
<accession>A0A8J4XSV1</accession>
<evidence type="ECO:0000256" key="3">
    <source>
        <dbReference type="ARBA" id="ARBA00022692"/>
    </source>
</evidence>